<dbReference type="PROSITE" id="PS51257">
    <property type="entry name" value="PROKAR_LIPOPROTEIN"/>
    <property type="match status" value="1"/>
</dbReference>
<proteinExistence type="predicted"/>
<accession>A0ABU4JMJ3</accession>
<sequence length="173" mass="19855">MKFKSLFFYLIFFSFLLLSCNKNSLNFKNIKPQKEDPPDLISTPIVKKDTIVELPINLATGETIKIIQTLNYFEKLKGKVVKSQNSEIIGAINNCGKSAINSWNVGNIEMNNTLRKQILKGGTAYEISQGNNSYYIHSLNFFDCAPKKSIRLKIKLLKIQDENNKYYNFIMLD</sequence>
<evidence type="ECO:0000313" key="2">
    <source>
        <dbReference type="Proteomes" id="UP001204439"/>
    </source>
</evidence>
<dbReference type="EMBL" id="JAMXLT020000050">
    <property type="protein sequence ID" value="MDW8550919.1"/>
    <property type="molecule type" value="Genomic_DNA"/>
</dbReference>
<reference evidence="1 2" key="1">
    <citation type="submission" date="2023-11" db="EMBL/GenBank/DDBJ databases">
        <title>First isolation, identification, and characterization of non-pathogenic Epilithonimonas ginsengisoli isolated from diseased farmed rainbow trout (Oncorhynchus mykiss) in Chile.</title>
        <authorList>
            <person name="Miranda C.D."/>
            <person name="Irgang R."/>
            <person name="Concha C."/>
            <person name="Rojas R."/>
            <person name="Avendano R."/>
        </authorList>
    </citation>
    <scope>NUCLEOTIDE SEQUENCE [LARGE SCALE GENOMIC DNA]</scope>
    <source>
        <strain evidence="1 2">FP99</strain>
    </source>
</reference>
<dbReference type="Proteomes" id="UP001204439">
    <property type="component" value="Unassembled WGS sequence"/>
</dbReference>
<dbReference type="RefSeq" id="WP_218281652.1">
    <property type="nucleotide sequence ID" value="NZ_JAMXLT020000050.1"/>
</dbReference>
<gene>
    <name evidence="1" type="ORF">NG800_018475</name>
</gene>
<protein>
    <recommendedName>
        <fullName evidence="3">Lipoprotein</fullName>
    </recommendedName>
</protein>
<name>A0ABU4JMJ3_9FLAO</name>
<comment type="caution">
    <text evidence="1">The sequence shown here is derived from an EMBL/GenBank/DDBJ whole genome shotgun (WGS) entry which is preliminary data.</text>
</comment>
<evidence type="ECO:0008006" key="3">
    <source>
        <dbReference type="Google" id="ProtNLM"/>
    </source>
</evidence>
<evidence type="ECO:0000313" key="1">
    <source>
        <dbReference type="EMBL" id="MDW8550919.1"/>
    </source>
</evidence>
<keyword evidence="2" id="KW-1185">Reference proteome</keyword>
<organism evidence="1 2">
    <name type="scientific">Epilithonimonas ginsengisoli</name>
    <dbReference type="NCBI Taxonomy" id="1245592"/>
    <lineage>
        <taxon>Bacteria</taxon>
        <taxon>Pseudomonadati</taxon>
        <taxon>Bacteroidota</taxon>
        <taxon>Flavobacteriia</taxon>
        <taxon>Flavobacteriales</taxon>
        <taxon>Weeksellaceae</taxon>
        <taxon>Chryseobacterium group</taxon>
        <taxon>Epilithonimonas</taxon>
    </lineage>
</organism>